<evidence type="ECO:0000256" key="5">
    <source>
        <dbReference type="ARBA" id="ARBA00023163"/>
    </source>
</evidence>
<evidence type="ECO:0000313" key="9">
    <source>
        <dbReference type="Proteomes" id="UP000754883"/>
    </source>
</evidence>
<evidence type="ECO:0000256" key="1">
    <source>
        <dbReference type="ARBA" id="ARBA00022723"/>
    </source>
</evidence>
<sequence length="697" mass="79192">MEIVTSVSCGGLDAKGNNSNHSVTRPSQLHQLYAPMTVQGIRISSVLIYVSDLLTNAILLEHALEAQQWEQGLVILGSRDPGKDKEKRSRTSTHKVRTGCITCKKRRVKCDEGKPSCRNCTRAHRQCGGYTAQRPKGPALVCWNSNSKTRPTRASPSSPAALQVRLDPDTLGIQDDQGVRYFREFITLAQGSWTNSAFNNELWEVTLPQLAHHSAPLRHAAMAIGALSFWHREAAHESLRAAKRRPDLLTVDRDSHYFHALSHYGKSLRVQREQPSVQDALFLSLLLIFFETLQDNRKTALSHLNHGSCLLLNWISGKDGYQFLNMLGPNPKSVLGSIADIFRRLALQAYSILFSRISDGPSLPNLVTGLKTLESNVETFMLRLGLLTHPTLDFDNIPDVFDTLDEFEEYISALWVTHTNLGQIMKDAMKGQDFLNTPVEGIITDIIYKILRDNQIQEFSNSTSQNMEKIDRASRPLFDRLVMSDKKSPSYIRAIHLRLQLLSFSVQFVNDPAIYLDVDSLATKQTPIYREYLSLCNIAVRAFTEQSKTPAQQLSLQCDMAWHLLVISFFCRDPLTRDEAVWMLRDYPGQDGLWNTRALYHLAERNRAMELRNASEGSFEEQWKRLWRREFLFEDGGDRIVFRFMDKDDTTGEWSKVEEVAEIGYGSLQVEWKRQPITGSGGFLAGELYATSYMAEY</sequence>
<dbReference type="Proteomes" id="UP000754883">
    <property type="component" value="Unassembled WGS sequence"/>
</dbReference>
<dbReference type="InterPro" id="IPR052360">
    <property type="entry name" value="Transcr_Regulatory_Proteins"/>
</dbReference>
<dbReference type="PANTHER" id="PTHR36206:SF13">
    <property type="entry name" value="TRANSCRIPTIONAL REGULATORY PROTEIN MOC3"/>
    <property type="match status" value="1"/>
</dbReference>
<protein>
    <recommendedName>
        <fullName evidence="7">Zn(2)-C6 fungal-type domain-containing protein</fullName>
    </recommendedName>
</protein>
<dbReference type="PROSITE" id="PS50048">
    <property type="entry name" value="ZN2_CY6_FUNGAL_2"/>
    <property type="match status" value="1"/>
</dbReference>
<keyword evidence="9" id="KW-1185">Reference proteome</keyword>
<proteinExistence type="predicted"/>
<dbReference type="SUPFAM" id="SSF57701">
    <property type="entry name" value="Zn2/Cys6 DNA-binding domain"/>
    <property type="match status" value="1"/>
</dbReference>
<keyword evidence="3" id="KW-0805">Transcription regulation</keyword>
<evidence type="ECO:0000256" key="3">
    <source>
        <dbReference type="ARBA" id="ARBA00023015"/>
    </source>
</evidence>
<evidence type="ECO:0000256" key="2">
    <source>
        <dbReference type="ARBA" id="ARBA00022833"/>
    </source>
</evidence>
<evidence type="ECO:0000259" key="7">
    <source>
        <dbReference type="PROSITE" id="PS50048"/>
    </source>
</evidence>
<keyword evidence="2" id="KW-0862">Zinc</keyword>
<dbReference type="EMBL" id="CABFNO020001476">
    <property type="protein sequence ID" value="CAG9990946.1"/>
    <property type="molecule type" value="Genomic_DNA"/>
</dbReference>
<dbReference type="GO" id="GO:0003677">
    <property type="term" value="F:DNA binding"/>
    <property type="evidence" value="ECO:0007669"/>
    <property type="project" value="UniProtKB-KW"/>
</dbReference>
<dbReference type="InterPro" id="IPR021858">
    <property type="entry name" value="Fun_TF"/>
</dbReference>
<gene>
    <name evidence="8" type="ORF">CBYS24578_00007173</name>
</gene>
<reference evidence="9" key="1">
    <citation type="submission" date="2019-06" db="EMBL/GenBank/DDBJ databases">
        <authorList>
            <person name="Broberg M."/>
        </authorList>
    </citation>
    <scope>NUCLEOTIDE SEQUENCE [LARGE SCALE GENOMIC DNA]</scope>
</reference>
<dbReference type="SMART" id="SM00066">
    <property type="entry name" value="GAL4"/>
    <property type="match status" value="1"/>
</dbReference>
<dbReference type="Gene3D" id="4.10.240.10">
    <property type="entry name" value="Zn(2)-C6 fungal-type DNA-binding domain"/>
    <property type="match status" value="1"/>
</dbReference>
<dbReference type="GO" id="GO:0000981">
    <property type="term" value="F:DNA-binding transcription factor activity, RNA polymerase II-specific"/>
    <property type="evidence" value="ECO:0007669"/>
    <property type="project" value="InterPro"/>
</dbReference>
<dbReference type="Pfam" id="PF00172">
    <property type="entry name" value="Zn_clus"/>
    <property type="match status" value="1"/>
</dbReference>
<organism evidence="8 9">
    <name type="scientific">Clonostachys byssicola</name>
    <dbReference type="NCBI Taxonomy" id="160290"/>
    <lineage>
        <taxon>Eukaryota</taxon>
        <taxon>Fungi</taxon>
        <taxon>Dikarya</taxon>
        <taxon>Ascomycota</taxon>
        <taxon>Pezizomycotina</taxon>
        <taxon>Sordariomycetes</taxon>
        <taxon>Hypocreomycetidae</taxon>
        <taxon>Hypocreales</taxon>
        <taxon>Bionectriaceae</taxon>
        <taxon>Clonostachys</taxon>
    </lineage>
</organism>
<reference evidence="8 9" key="2">
    <citation type="submission" date="2021-10" db="EMBL/GenBank/DDBJ databases">
        <authorList>
            <person name="Piombo E."/>
        </authorList>
    </citation>
    <scope>NUCLEOTIDE SEQUENCE [LARGE SCALE GENOMIC DNA]</scope>
</reference>
<dbReference type="CDD" id="cd00067">
    <property type="entry name" value="GAL4"/>
    <property type="match status" value="1"/>
</dbReference>
<dbReference type="InterPro" id="IPR001138">
    <property type="entry name" value="Zn2Cys6_DnaBD"/>
</dbReference>
<keyword evidence="4" id="KW-0238">DNA-binding</keyword>
<keyword evidence="6" id="KW-0539">Nucleus</keyword>
<keyword evidence="5" id="KW-0804">Transcription</keyword>
<evidence type="ECO:0000256" key="6">
    <source>
        <dbReference type="ARBA" id="ARBA00023242"/>
    </source>
</evidence>
<evidence type="ECO:0000313" key="8">
    <source>
        <dbReference type="EMBL" id="CAG9990946.1"/>
    </source>
</evidence>
<name>A0A9N9ULQ2_9HYPO</name>
<dbReference type="PROSITE" id="PS00463">
    <property type="entry name" value="ZN2_CY6_FUNGAL_1"/>
    <property type="match status" value="1"/>
</dbReference>
<dbReference type="InterPro" id="IPR036864">
    <property type="entry name" value="Zn2-C6_fun-type_DNA-bd_sf"/>
</dbReference>
<feature type="domain" description="Zn(2)-C6 fungal-type" evidence="7">
    <location>
        <begin position="99"/>
        <end position="127"/>
    </location>
</feature>
<comment type="caution">
    <text evidence="8">The sequence shown here is derived from an EMBL/GenBank/DDBJ whole genome shotgun (WGS) entry which is preliminary data.</text>
</comment>
<keyword evidence="1" id="KW-0479">Metal-binding</keyword>
<dbReference type="AlphaFoldDB" id="A0A9N9ULQ2"/>
<dbReference type="Pfam" id="PF11951">
    <property type="entry name" value="Fungal_trans_2"/>
    <property type="match status" value="1"/>
</dbReference>
<evidence type="ECO:0000256" key="4">
    <source>
        <dbReference type="ARBA" id="ARBA00023125"/>
    </source>
</evidence>
<dbReference type="OrthoDB" id="3598904at2759"/>
<dbReference type="GO" id="GO:0008270">
    <property type="term" value="F:zinc ion binding"/>
    <property type="evidence" value="ECO:0007669"/>
    <property type="project" value="InterPro"/>
</dbReference>
<dbReference type="PANTHER" id="PTHR36206">
    <property type="entry name" value="ASPERCRYPTIN BIOSYNTHESIS CLUSTER-SPECIFIC TRANSCRIPTION REGULATOR ATNN-RELATED"/>
    <property type="match status" value="1"/>
</dbReference>
<accession>A0A9N9ULQ2</accession>